<dbReference type="PROSITE" id="PS51473">
    <property type="entry name" value="GNK2"/>
    <property type="match status" value="1"/>
</dbReference>
<sequence length="276" mass="28931">MALQKISGLSALALLVLLLVVVMAEPVIAFQLEADNTTSHFPPLLDCGPASAAPSTPFRANVRSLLDALPSAAAAAPSGFAAVRSHIAGPDRVFARGLCFGASGRGESDGDCLTCLTAAASDVAARCHGSRRGGTWRAGCFLSFADTNATSAREDAFRAWFYDDGDDDGSSPTAALVSQCADDRTASECSRCLNESALVVPELKRRRQLSQIHGESVVVVGYSCVLRVVFVPPPPQWKIFLYGAIFIAEMIIIAVAGVCAIRACIRGAGQMNQNPA</sequence>
<keyword evidence="3" id="KW-0472">Membrane</keyword>
<evidence type="ECO:0000256" key="3">
    <source>
        <dbReference type="SAM" id="Phobius"/>
    </source>
</evidence>
<dbReference type="Proteomes" id="UP000324897">
    <property type="component" value="Unassembled WGS sequence"/>
</dbReference>
<dbReference type="Gene3D" id="3.30.430.20">
    <property type="entry name" value="Gnk2 domain, C-X8-C-X2-C motif"/>
    <property type="match status" value="2"/>
</dbReference>
<protein>
    <recommendedName>
        <fullName evidence="5">Gnk2-homologous domain-containing protein</fullName>
    </recommendedName>
</protein>
<evidence type="ECO:0000256" key="4">
    <source>
        <dbReference type="SAM" id="SignalP"/>
    </source>
</evidence>
<feature type="transmembrane region" description="Helical" evidence="3">
    <location>
        <begin position="239"/>
        <end position="261"/>
    </location>
</feature>
<dbReference type="CDD" id="cd23509">
    <property type="entry name" value="Gnk2-like"/>
    <property type="match status" value="1"/>
</dbReference>
<dbReference type="EMBL" id="RWGY01000923">
    <property type="protein sequence ID" value="TVT97911.1"/>
    <property type="molecule type" value="Genomic_DNA"/>
</dbReference>
<name>A0A5J9SFC1_9POAL</name>
<evidence type="ECO:0000259" key="5">
    <source>
        <dbReference type="PROSITE" id="PS51473"/>
    </source>
</evidence>
<dbReference type="Gramene" id="TVT97911">
    <property type="protein sequence ID" value="TVT97911"/>
    <property type="gene ID" value="EJB05_56837"/>
</dbReference>
<evidence type="ECO:0000313" key="7">
    <source>
        <dbReference type="Proteomes" id="UP000324897"/>
    </source>
</evidence>
<dbReference type="OrthoDB" id="676790at2759"/>
<keyword evidence="7" id="KW-1185">Reference proteome</keyword>
<evidence type="ECO:0000256" key="2">
    <source>
        <dbReference type="ARBA" id="ARBA00022737"/>
    </source>
</evidence>
<feature type="signal peptide" evidence="4">
    <location>
        <begin position="1"/>
        <end position="24"/>
    </location>
</feature>
<keyword evidence="1 4" id="KW-0732">Signal</keyword>
<feature type="chain" id="PRO_5023944671" description="Gnk2-homologous domain-containing protein" evidence="4">
    <location>
        <begin position="25"/>
        <end position="276"/>
    </location>
</feature>
<comment type="caution">
    <text evidence="6">The sequence shown here is derived from an EMBL/GenBank/DDBJ whole genome shotgun (WGS) entry which is preliminary data.</text>
</comment>
<keyword evidence="2" id="KW-0677">Repeat</keyword>
<evidence type="ECO:0000313" key="6">
    <source>
        <dbReference type="EMBL" id="TVT97911.1"/>
    </source>
</evidence>
<keyword evidence="3" id="KW-0812">Transmembrane</keyword>
<proteinExistence type="predicted"/>
<dbReference type="InterPro" id="IPR002902">
    <property type="entry name" value="GNK2"/>
</dbReference>
<feature type="domain" description="Gnk2-homologous" evidence="5">
    <location>
        <begin position="40"/>
        <end position="149"/>
    </location>
</feature>
<dbReference type="Pfam" id="PF01657">
    <property type="entry name" value="Stress-antifung"/>
    <property type="match status" value="1"/>
</dbReference>
<evidence type="ECO:0000256" key="1">
    <source>
        <dbReference type="ARBA" id="ARBA00022729"/>
    </source>
</evidence>
<accession>A0A5J9SFC1</accession>
<keyword evidence="3" id="KW-1133">Transmembrane helix</keyword>
<gene>
    <name evidence="6" type="ORF">EJB05_56837</name>
</gene>
<dbReference type="PANTHER" id="PTHR32099:SF104">
    <property type="entry name" value="OS01G0774133 PROTEIN"/>
    <property type="match status" value="1"/>
</dbReference>
<dbReference type="InterPro" id="IPR038408">
    <property type="entry name" value="GNK2_sf"/>
</dbReference>
<dbReference type="PANTHER" id="PTHR32099">
    <property type="entry name" value="CYSTEINE-RICH REPEAT SECRETORY PROTEIN"/>
    <property type="match status" value="1"/>
</dbReference>
<reference evidence="6 7" key="1">
    <citation type="journal article" date="2019" name="Sci. Rep.">
        <title>A high-quality genome of Eragrostis curvula grass provides insights into Poaceae evolution and supports new strategies to enhance forage quality.</title>
        <authorList>
            <person name="Carballo J."/>
            <person name="Santos B.A.C.M."/>
            <person name="Zappacosta D."/>
            <person name="Garbus I."/>
            <person name="Selva J.P."/>
            <person name="Gallo C.A."/>
            <person name="Diaz A."/>
            <person name="Albertini E."/>
            <person name="Caccamo M."/>
            <person name="Echenique V."/>
        </authorList>
    </citation>
    <scope>NUCLEOTIDE SEQUENCE [LARGE SCALE GENOMIC DNA]</scope>
    <source>
        <strain evidence="7">cv. Victoria</strain>
        <tissue evidence="6">Leaf</tissue>
    </source>
</reference>
<feature type="non-terminal residue" evidence="6">
    <location>
        <position position="1"/>
    </location>
</feature>
<organism evidence="6 7">
    <name type="scientific">Eragrostis curvula</name>
    <name type="common">weeping love grass</name>
    <dbReference type="NCBI Taxonomy" id="38414"/>
    <lineage>
        <taxon>Eukaryota</taxon>
        <taxon>Viridiplantae</taxon>
        <taxon>Streptophyta</taxon>
        <taxon>Embryophyta</taxon>
        <taxon>Tracheophyta</taxon>
        <taxon>Spermatophyta</taxon>
        <taxon>Magnoliopsida</taxon>
        <taxon>Liliopsida</taxon>
        <taxon>Poales</taxon>
        <taxon>Poaceae</taxon>
        <taxon>PACMAD clade</taxon>
        <taxon>Chloridoideae</taxon>
        <taxon>Eragrostideae</taxon>
        <taxon>Eragrostidinae</taxon>
        <taxon>Eragrostis</taxon>
    </lineage>
</organism>
<dbReference type="AlphaFoldDB" id="A0A5J9SFC1"/>